<comment type="caution">
    <text evidence="1">The sequence shown here is derived from an EMBL/GenBank/DDBJ whole genome shotgun (WGS) entry which is preliminary data.</text>
</comment>
<protein>
    <submittedName>
        <fullName evidence="1">Uncharacterized protein</fullName>
    </submittedName>
</protein>
<evidence type="ECO:0000313" key="2">
    <source>
        <dbReference type="Proteomes" id="UP001438707"/>
    </source>
</evidence>
<sequence length="123" mass="13276">MTAADWSTTFRLAAGTVCKFGRERLQGHVAKGFLHFLTVSGRCSELQTDAQAAAVRVLQGASGGRQPTPEEDRRRCRWCKLLQGKTRANSPGAIMSSDEVSCMEESMPCSMAFSSSCNAGDQP</sequence>
<dbReference type="EMBL" id="JALJOS010000001">
    <property type="protein sequence ID" value="KAK9845030.1"/>
    <property type="molecule type" value="Genomic_DNA"/>
</dbReference>
<keyword evidence="2" id="KW-1185">Reference proteome</keyword>
<dbReference type="AlphaFoldDB" id="A0AAW1SGT4"/>
<name>A0AAW1SGT4_9CHLO</name>
<dbReference type="Proteomes" id="UP001438707">
    <property type="component" value="Unassembled WGS sequence"/>
</dbReference>
<organism evidence="1 2">
    <name type="scientific">Apatococcus lobatus</name>
    <dbReference type="NCBI Taxonomy" id="904363"/>
    <lineage>
        <taxon>Eukaryota</taxon>
        <taxon>Viridiplantae</taxon>
        <taxon>Chlorophyta</taxon>
        <taxon>core chlorophytes</taxon>
        <taxon>Trebouxiophyceae</taxon>
        <taxon>Chlorellales</taxon>
        <taxon>Chlorellaceae</taxon>
        <taxon>Apatococcus</taxon>
    </lineage>
</organism>
<accession>A0AAW1SGT4</accession>
<gene>
    <name evidence="1" type="ORF">WJX74_009922</name>
</gene>
<proteinExistence type="predicted"/>
<reference evidence="1 2" key="1">
    <citation type="journal article" date="2024" name="Nat. Commun.">
        <title>Phylogenomics reveals the evolutionary origins of lichenization in chlorophyte algae.</title>
        <authorList>
            <person name="Puginier C."/>
            <person name="Libourel C."/>
            <person name="Otte J."/>
            <person name="Skaloud P."/>
            <person name="Haon M."/>
            <person name="Grisel S."/>
            <person name="Petersen M."/>
            <person name="Berrin J.G."/>
            <person name="Delaux P.M."/>
            <person name="Dal Grande F."/>
            <person name="Keller J."/>
        </authorList>
    </citation>
    <scope>NUCLEOTIDE SEQUENCE [LARGE SCALE GENOMIC DNA]</scope>
    <source>
        <strain evidence="1 2">SAG 2145</strain>
    </source>
</reference>
<evidence type="ECO:0000313" key="1">
    <source>
        <dbReference type="EMBL" id="KAK9845030.1"/>
    </source>
</evidence>